<dbReference type="SMART" id="SM00387">
    <property type="entry name" value="HATPase_c"/>
    <property type="match status" value="1"/>
</dbReference>
<evidence type="ECO:0000256" key="13">
    <source>
        <dbReference type="SAM" id="Phobius"/>
    </source>
</evidence>
<evidence type="ECO:0000313" key="15">
    <source>
        <dbReference type="EMBL" id="MYM71874.1"/>
    </source>
</evidence>
<evidence type="ECO:0000256" key="3">
    <source>
        <dbReference type="ARBA" id="ARBA00012438"/>
    </source>
</evidence>
<dbReference type="InterPro" id="IPR036097">
    <property type="entry name" value="HisK_dim/P_sf"/>
</dbReference>
<name>A0A7X4KFU3_9BURK</name>
<comment type="caution">
    <text evidence="15">The sequence shown here is derived from an EMBL/GenBank/DDBJ whole genome shotgun (WGS) entry which is preliminary data.</text>
</comment>
<dbReference type="GO" id="GO:0005886">
    <property type="term" value="C:plasma membrane"/>
    <property type="evidence" value="ECO:0007669"/>
    <property type="project" value="TreeGrafter"/>
</dbReference>
<dbReference type="InterPro" id="IPR004358">
    <property type="entry name" value="Sig_transdc_His_kin-like_C"/>
</dbReference>
<comment type="catalytic activity">
    <reaction evidence="1">
        <text>ATP + protein L-histidine = ADP + protein N-phospho-L-histidine.</text>
        <dbReference type="EC" id="2.7.13.3"/>
    </reaction>
</comment>
<dbReference type="Pfam" id="PF02518">
    <property type="entry name" value="HATPase_c"/>
    <property type="match status" value="1"/>
</dbReference>
<evidence type="ECO:0000256" key="10">
    <source>
        <dbReference type="ARBA" id="ARBA00022989"/>
    </source>
</evidence>
<dbReference type="GO" id="GO:0000155">
    <property type="term" value="F:phosphorelay sensor kinase activity"/>
    <property type="evidence" value="ECO:0007669"/>
    <property type="project" value="InterPro"/>
</dbReference>
<dbReference type="PANTHER" id="PTHR45436:SF14">
    <property type="entry name" value="SENSOR PROTEIN QSEC"/>
    <property type="match status" value="1"/>
</dbReference>
<dbReference type="SMART" id="SM00388">
    <property type="entry name" value="HisKA"/>
    <property type="match status" value="1"/>
</dbReference>
<keyword evidence="5" id="KW-0808">Transferase</keyword>
<dbReference type="PRINTS" id="PR00344">
    <property type="entry name" value="BCTRLSENSOR"/>
</dbReference>
<dbReference type="EMBL" id="WWCR01000004">
    <property type="protein sequence ID" value="MYM71874.1"/>
    <property type="molecule type" value="Genomic_DNA"/>
</dbReference>
<dbReference type="Proteomes" id="UP000469734">
    <property type="component" value="Unassembled WGS sequence"/>
</dbReference>
<sequence length="427" mass="46261">MKTIRQQLLIGLLCTTLACVLGAGTTLYRSLLAETNELADLQLRQLAIALPGGAPEGSHDPEEAFVLQVWNSSGALDIPSAGGLAPLPRYDVQGYRDVIWNDAAWRLYGQELGGRYVQVAQPQAARDHLARHMAWRTGRPLLAIAVIFALLVLAVVGRALRPLYRLAEAVGDQSATALRPIDPDGMAPDLRPVVVALNGLMSKFEAAMAAQRTFVADAAHELRSPLTALKLQLQLAERAGTATERAQALAKLHERLDRASHLVQQLLSLARHESEQGAAQLQPVDVGALLASVVADHSALADSREIDLGVEDSAPLVLQAEREGLRVLLNNLVDNALRYTQRGGRVDLLTGVEQGKPFLRVRDNGPGVAPEHRARLFDRFFRPDGNEVWGCGLGLSIVRNIANHHRADIRLDDGEHGKGLSVTVIFP</sequence>
<dbReference type="Pfam" id="PF00512">
    <property type="entry name" value="HisKA"/>
    <property type="match status" value="1"/>
</dbReference>
<keyword evidence="9" id="KW-0067">ATP-binding</keyword>
<keyword evidence="10 13" id="KW-1133">Transmembrane helix</keyword>
<dbReference type="AlphaFoldDB" id="A0A7X4KFU3"/>
<keyword evidence="12 13" id="KW-0472">Membrane</keyword>
<dbReference type="RefSeq" id="WP_161049488.1">
    <property type="nucleotide sequence ID" value="NZ_WWCR01000004.1"/>
</dbReference>
<feature type="transmembrane region" description="Helical" evidence="13">
    <location>
        <begin position="141"/>
        <end position="160"/>
    </location>
</feature>
<keyword evidence="7" id="KW-0547">Nucleotide-binding</keyword>
<dbReference type="InterPro" id="IPR003594">
    <property type="entry name" value="HATPase_dom"/>
</dbReference>
<dbReference type="PROSITE" id="PS51257">
    <property type="entry name" value="PROKAR_LIPOPROTEIN"/>
    <property type="match status" value="1"/>
</dbReference>
<keyword evidence="4" id="KW-0597">Phosphoprotein</keyword>
<keyword evidence="11" id="KW-0902">Two-component regulatory system</keyword>
<accession>A0A7X4KFU3</accession>
<organism evidence="15 16">
    <name type="scientific">Duganella margarita</name>
    <dbReference type="NCBI Taxonomy" id="2692170"/>
    <lineage>
        <taxon>Bacteria</taxon>
        <taxon>Pseudomonadati</taxon>
        <taxon>Pseudomonadota</taxon>
        <taxon>Betaproteobacteria</taxon>
        <taxon>Burkholderiales</taxon>
        <taxon>Oxalobacteraceae</taxon>
        <taxon>Telluria group</taxon>
        <taxon>Duganella</taxon>
    </lineage>
</organism>
<dbReference type="InterPro" id="IPR003661">
    <property type="entry name" value="HisK_dim/P_dom"/>
</dbReference>
<evidence type="ECO:0000256" key="7">
    <source>
        <dbReference type="ARBA" id="ARBA00022741"/>
    </source>
</evidence>
<reference evidence="15 16" key="1">
    <citation type="submission" date="2019-12" db="EMBL/GenBank/DDBJ databases">
        <title>Novel species isolated from a subtropical stream in China.</title>
        <authorList>
            <person name="Lu H."/>
        </authorList>
    </citation>
    <scope>NUCLEOTIDE SEQUENCE [LARGE SCALE GENOMIC DNA]</scope>
    <source>
        <strain evidence="15 16">FT134W</strain>
    </source>
</reference>
<dbReference type="InterPro" id="IPR036890">
    <property type="entry name" value="HATPase_C_sf"/>
</dbReference>
<evidence type="ECO:0000256" key="1">
    <source>
        <dbReference type="ARBA" id="ARBA00000085"/>
    </source>
</evidence>
<evidence type="ECO:0000256" key="9">
    <source>
        <dbReference type="ARBA" id="ARBA00022840"/>
    </source>
</evidence>
<dbReference type="Gene3D" id="3.30.565.10">
    <property type="entry name" value="Histidine kinase-like ATPase, C-terminal domain"/>
    <property type="match status" value="1"/>
</dbReference>
<dbReference type="SUPFAM" id="SSF55874">
    <property type="entry name" value="ATPase domain of HSP90 chaperone/DNA topoisomerase II/histidine kinase"/>
    <property type="match status" value="1"/>
</dbReference>
<dbReference type="CDD" id="cd00075">
    <property type="entry name" value="HATPase"/>
    <property type="match status" value="1"/>
</dbReference>
<evidence type="ECO:0000256" key="8">
    <source>
        <dbReference type="ARBA" id="ARBA00022777"/>
    </source>
</evidence>
<evidence type="ECO:0000256" key="5">
    <source>
        <dbReference type="ARBA" id="ARBA00022679"/>
    </source>
</evidence>
<dbReference type="InterPro" id="IPR005467">
    <property type="entry name" value="His_kinase_dom"/>
</dbReference>
<evidence type="ECO:0000313" key="16">
    <source>
        <dbReference type="Proteomes" id="UP000469734"/>
    </source>
</evidence>
<dbReference type="GO" id="GO:0005524">
    <property type="term" value="F:ATP binding"/>
    <property type="evidence" value="ECO:0007669"/>
    <property type="project" value="UniProtKB-KW"/>
</dbReference>
<evidence type="ECO:0000256" key="11">
    <source>
        <dbReference type="ARBA" id="ARBA00023012"/>
    </source>
</evidence>
<keyword evidence="6 13" id="KW-0812">Transmembrane</keyword>
<dbReference type="PROSITE" id="PS50109">
    <property type="entry name" value="HIS_KIN"/>
    <property type="match status" value="1"/>
</dbReference>
<dbReference type="CDD" id="cd00082">
    <property type="entry name" value="HisKA"/>
    <property type="match status" value="1"/>
</dbReference>
<proteinExistence type="predicted"/>
<feature type="domain" description="Histidine kinase" evidence="14">
    <location>
        <begin position="217"/>
        <end position="427"/>
    </location>
</feature>
<evidence type="ECO:0000256" key="6">
    <source>
        <dbReference type="ARBA" id="ARBA00022692"/>
    </source>
</evidence>
<dbReference type="EC" id="2.7.13.3" evidence="3"/>
<dbReference type="InterPro" id="IPR050428">
    <property type="entry name" value="TCS_sensor_his_kinase"/>
</dbReference>
<dbReference type="SUPFAM" id="SSF47384">
    <property type="entry name" value="Homodimeric domain of signal transducing histidine kinase"/>
    <property type="match status" value="1"/>
</dbReference>
<dbReference type="Gene3D" id="1.10.287.130">
    <property type="match status" value="1"/>
</dbReference>
<keyword evidence="8 15" id="KW-0418">Kinase</keyword>
<evidence type="ECO:0000256" key="4">
    <source>
        <dbReference type="ARBA" id="ARBA00022553"/>
    </source>
</evidence>
<protein>
    <recommendedName>
        <fullName evidence="3">histidine kinase</fullName>
        <ecNumber evidence="3">2.7.13.3</ecNumber>
    </recommendedName>
</protein>
<evidence type="ECO:0000256" key="2">
    <source>
        <dbReference type="ARBA" id="ARBA00004141"/>
    </source>
</evidence>
<gene>
    <name evidence="15" type="ORF">GTP56_06630</name>
</gene>
<dbReference type="PANTHER" id="PTHR45436">
    <property type="entry name" value="SENSOR HISTIDINE KINASE YKOH"/>
    <property type="match status" value="1"/>
</dbReference>
<evidence type="ECO:0000256" key="12">
    <source>
        <dbReference type="ARBA" id="ARBA00023136"/>
    </source>
</evidence>
<evidence type="ECO:0000259" key="14">
    <source>
        <dbReference type="PROSITE" id="PS50109"/>
    </source>
</evidence>
<comment type="subcellular location">
    <subcellularLocation>
        <location evidence="2">Membrane</location>
        <topology evidence="2">Multi-pass membrane protein</topology>
    </subcellularLocation>
</comment>